<evidence type="ECO:0000256" key="2">
    <source>
        <dbReference type="ARBA" id="ARBA00004240"/>
    </source>
</evidence>
<feature type="non-terminal residue" evidence="8">
    <location>
        <position position="1"/>
    </location>
</feature>
<comment type="caution">
    <text evidence="8">The sequence shown here is derived from an EMBL/GenBank/DDBJ whole genome shotgun (WGS) entry which is preliminary data.</text>
</comment>
<dbReference type="SUPFAM" id="SSF48371">
    <property type="entry name" value="ARM repeat"/>
    <property type="match status" value="1"/>
</dbReference>
<keyword evidence="4" id="KW-0963">Cytoplasm</keyword>
<evidence type="ECO:0000256" key="4">
    <source>
        <dbReference type="ARBA" id="ARBA00022490"/>
    </source>
</evidence>
<dbReference type="InterPro" id="IPR000225">
    <property type="entry name" value="Armadillo"/>
</dbReference>
<dbReference type="InterPro" id="IPR040144">
    <property type="entry name" value="RAP1GDS1"/>
</dbReference>
<name>A0A2J8TQS1_PONAB</name>
<protein>
    <submittedName>
        <fullName evidence="8">RAP1GDS1 isoform 10</fullName>
    </submittedName>
</protein>
<dbReference type="GO" id="GO:0005085">
    <property type="term" value="F:guanyl-nucleotide exchange factor activity"/>
    <property type="evidence" value="ECO:0007669"/>
    <property type="project" value="InterPro"/>
</dbReference>
<reference evidence="8" key="1">
    <citation type="submission" date="2017-12" db="EMBL/GenBank/DDBJ databases">
        <title>High-resolution comparative analysis of great ape genomes.</title>
        <authorList>
            <person name="Pollen A."/>
            <person name="Hastie A."/>
            <person name="Hormozdiari F."/>
            <person name="Dougherty M."/>
            <person name="Liu R."/>
            <person name="Chaisson M."/>
            <person name="Hoppe E."/>
            <person name="Hill C."/>
            <person name="Pang A."/>
            <person name="Hillier L."/>
            <person name="Baker C."/>
            <person name="Armstrong J."/>
            <person name="Shendure J."/>
            <person name="Paten B."/>
            <person name="Wilson R."/>
            <person name="Chao H."/>
            <person name="Schneider V."/>
            <person name="Ventura M."/>
            <person name="Kronenberg Z."/>
            <person name="Murali S."/>
            <person name="Gordon D."/>
            <person name="Cantsilieris S."/>
            <person name="Munson K."/>
            <person name="Nelson B."/>
            <person name="Raja A."/>
            <person name="Underwood J."/>
            <person name="Diekhans M."/>
            <person name="Fiddes I."/>
            <person name="Haussler D."/>
            <person name="Eichler E."/>
        </authorList>
    </citation>
    <scope>NUCLEOTIDE SEQUENCE [LARGE SCALE GENOMIC DNA]</scope>
    <source>
        <strain evidence="8">Susie</strain>
    </source>
</reference>
<dbReference type="GO" id="GO:0005739">
    <property type="term" value="C:mitochondrion"/>
    <property type="evidence" value="ECO:0007669"/>
    <property type="project" value="UniProtKB-SubCell"/>
</dbReference>
<dbReference type="GO" id="GO:0005783">
    <property type="term" value="C:endoplasmic reticulum"/>
    <property type="evidence" value="ECO:0007669"/>
    <property type="project" value="UniProtKB-SubCell"/>
</dbReference>
<keyword evidence="6" id="KW-0496">Mitochondrion</keyword>
<comment type="subcellular location">
    <subcellularLocation>
        <location evidence="3">Cytoplasm</location>
        <location evidence="3">Cytosol</location>
    </subcellularLocation>
    <subcellularLocation>
        <location evidence="2">Endoplasmic reticulum</location>
    </subcellularLocation>
    <subcellularLocation>
        <location evidence="1">Mitochondrion</location>
    </subcellularLocation>
</comment>
<organism evidence="8">
    <name type="scientific">Pongo abelii</name>
    <name type="common">Sumatran orangutan</name>
    <name type="synonym">Pongo pygmaeus abelii</name>
    <dbReference type="NCBI Taxonomy" id="9601"/>
    <lineage>
        <taxon>Eukaryota</taxon>
        <taxon>Metazoa</taxon>
        <taxon>Chordata</taxon>
        <taxon>Craniata</taxon>
        <taxon>Vertebrata</taxon>
        <taxon>Euteleostomi</taxon>
        <taxon>Mammalia</taxon>
        <taxon>Eutheria</taxon>
        <taxon>Euarchontoglires</taxon>
        <taxon>Primates</taxon>
        <taxon>Haplorrhini</taxon>
        <taxon>Catarrhini</taxon>
        <taxon>Hominidae</taxon>
        <taxon>Pongo</taxon>
    </lineage>
</organism>
<gene>
    <name evidence="8" type="ORF">CR201_G0033031</name>
</gene>
<dbReference type="GO" id="GO:0005829">
    <property type="term" value="C:cytosol"/>
    <property type="evidence" value="ECO:0007669"/>
    <property type="project" value="UniProtKB-SubCell"/>
</dbReference>
<evidence type="ECO:0000256" key="5">
    <source>
        <dbReference type="ARBA" id="ARBA00022824"/>
    </source>
</evidence>
<dbReference type="SMART" id="SM00185">
    <property type="entry name" value="ARM"/>
    <property type="match status" value="1"/>
</dbReference>
<accession>A0A2J8TQS1</accession>
<feature type="compositionally biased region" description="Basic and acidic residues" evidence="7">
    <location>
        <begin position="126"/>
        <end position="139"/>
    </location>
</feature>
<dbReference type="PANTHER" id="PTHR10957">
    <property type="entry name" value="RAP1 GTPASE-GDP DISSOCIATION STIMULATOR 1"/>
    <property type="match status" value="1"/>
</dbReference>
<dbReference type="InterPro" id="IPR016024">
    <property type="entry name" value="ARM-type_fold"/>
</dbReference>
<sequence length="139" mass="14606">EGRSAVDQAGGAQIVIDHLRSLCSITDPANEKLLTVFCGMLMNYSNENDSLQAQLINMGVIPTLVKLLGIHCQNAALTEMCLVAFGNLAELECTGSVVPASASGEGLRKLTIMAESEEGAGVSHGETGRQREKGEVTDS</sequence>
<evidence type="ECO:0000313" key="8">
    <source>
        <dbReference type="EMBL" id="PNJ35371.1"/>
    </source>
</evidence>
<evidence type="ECO:0000256" key="6">
    <source>
        <dbReference type="ARBA" id="ARBA00023128"/>
    </source>
</evidence>
<evidence type="ECO:0000256" key="3">
    <source>
        <dbReference type="ARBA" id="ARBA00004514"/>
    </source>
</evidence>
<dbReference type="InterPro" id="IPR011989">
    <property type="entry name" value="ARM-like"/>
</dbReference>
<dbReference type="EMBL" id="NDHI03003486">
    <property type="protein sequence ID" value="PNJ35371.1"/>
    <property type="molecule type" value="Genomic_DNA"/>
</dbReference>
<keyword evidence="5" id="KW-0256">Endoplasmic reticulum</keyword>
<dbReference type="Gene3D" id="1.25.10.10">
    <property type="entry name" value="Leucine-rich Repeat Variant"/>
    <property type="match status" value="1"/>
</dbReference>
<evidence type="ECO:0000256" key="7">
    <source>
        <dbReference type="SAM" id="MobiDB-lite"/>
    </source>
</evidence>
<evidence type="ECO:0000256" key="1">
    <source>
        <dbReference type="ARBA" id="ARBA00004173"/>
    </source>
</evidence>
<dbReference type="AlphaFoldDB" id="A0A2J8TQS1"/>
<dbReference type="Pfam" id="PF00514">
    <property type="entry name" value="Arm"/>
    <property type="match status" value="1"/>
</dbReference>
<proteinExistence type="predicted"/>
<feature type="region of interest" description="Disordered" evidence="7">
    <location>
        <begin position="116"/>
        <end position="139"/>
    </location>
</feature>